<evidence type="ECO:0000256" key="1">
    <source>
        <dbReference type="SAM" id="MobiDB-lite"/>
    </source>
</evidence>
<keyword evidence="2" id="KW-0812">Transmembrane</keyword>
<comment type="caution">
    <text evidence="3">The sequence shown here is derived from an EMBL/GenBank/DDBJ whole genome shotgun (WGS) entry which is preliminary data.</text>
</comment>
<evidence type="ECO:0000313" key="4">
    <source>
        <dbReference type="Proteomes" id="UP000589520"/>
    </source>
</evidence>
<organism evidence="3 4">
    <name type="scientific">Granulicella arctica</name>
    <dbReference type="NCBI Taxonomy" id="940613"/>
    <lineage>
        <taxon>Bacteria</taxon>
        <taxon>Pseudomonadati</taxon>
        <taxon>Acidobacteriota</taxon>
        <taxon>Terriglobia</taxon>
        <taxon>Terriglobales</taxon>
        <taxon>Acidobacteriaceae</taxon>
        <taxon>Granulicella</taxon>
    </lineage>
</organism>
<evidence type="ECO:0000313" key="3">
    <source>
        <dbReference type="EMBL" id="NYF79171.1"/>
    </source>
</evidence>
<name>A0A7Y9PFY1_9BACT</name>
<keyword evidence="2" id="KW-0472">Membrane</keyword>
<proteinExistence type="predicted"/>
<dbReference type="RefSeq" id="WP_179489209.1">
    <property type="nucleotide sequence ID" value="NZ_JACCCW010000001.1"/>
</dbReference>
<dbReference type="AlphaFoldDB" id="A0A7Y9PFY1"/>
<keyword evidence="4" id="KW-1185">Reference proteome</keyword>
<dbReference type="Proteomes" id="UP000589520">
    <property type="component" value="Unassembled WGS sequence"/>
</dbReference>
<gene>
    <name evidence="3" type="ORF">HDF17_001458</name>
</gene>
<evidence type="ECO:0000256" key="2">
    <source>
        <dbReference type="SAM" id="Phobius"/>
    </source>
</evidence>
<reference evidence="3 4" key="1">
    <citation type="submission" date="2020-07" db="EMBL/GenBank/DDBJ databases">
        <title>Genomic Encyclopedia of Type Strains, Phase IV (KMG-V): Genome sequencing to study the core and pangenomes of soil and plant-associated prokaryotes.</title>
        <authorList>
            <person name="Whitman W."/>
        </authorList>
    </citation>
    <scope>NUCLEOTIDE SEQUENCE [LARGE SCALE GENOMIC DNA]</scope>
    <source>
        <strain evidence="3 4">X4EP2</strain>
    </source>
</reference>
<feature type="transmembrane region" description="Helical" evidence="2">
    <location>
        <begin position="40"/>
        <end position="57"/>
    </location>
</feature>
<feature type="region of interest" description="Disordered" evidence="1">
    <location>
        <begin position="1"/>
        <end position="21"/>
    </location>
</feature>
<protein>
    <submittedName>
        <fullName evidence="3">Uncharacterized protein</fullName>
    </submittedName>
</protein>
<accession>A0A7Y9PFY1</accession>
<keyword evidence="2" id="KW-1133">Transmembrane helix</keyword>
<sequence length="58" mass="6087">MALSIPHSSPDAASERNPEQNMIASGLMPAEGRSIRATEMVYALFVLAAGVLLLASMV</sequence>
<dbReference type="EMBL" id="JACCCW010000001">
    <property type="protein sequence ID" value="NYF79171.1"/>
    <property type="molecule type" value="Genomic_DNA"/>
</dbReference>